<keyword evidence="1" id="KW-0732">Signal</keyword>
<name>A0A6C2U505_PONDE</name>
<evidence type="ECO:0000313" key="3">
    <source>
        <dbReference type="Proteomes" id="UP000366872"/>
    </source>
</evidence>
<dbReference type="RefSeq" id="WP_136080518.1">
    <property type="nucleotide sequence ID" value="NZ_CAAHFG010000002.1"/>
</dbReference>
<organism evidence="2 3">
    <name type="scientific">Pontiella desulfatans</name>
    <dbReference type="NCBI Taxonomy" id="2750659"/>
    <lineage>
        <taxon>Bacteria</taxon>
        <taxon>Pseudomonadati</taxon>
        <taxon>Kiritimatiellota</taxon>
        <taxon>Kiritimatiellia</taxon>
        <taxon>Kiritimatiellales</taxon>
        <taxon>Pontiellaceae</taxon>
        <taxon>Pontiella</taxon>
    </lineage>
</organism>
<evidence type="ECO:0000313" key="2">
    <source>
        <dbReference type="EMBL" id="VGO14897.1"/>
    </source>
</evidence>
<sequence length="259" mass="26655">MKKIITTTIAAGLIAGVAMAEVGVTMDFASAYVFRGVTLSDKASFQPGIEASGFGLAEEYGAVSVGAWGACDLGDSYTGASSSTFQETDWYATYSLPSFVDGLDLYVGYCEYTYGAGSSDKEANVGVGYAIGDASLGMTYYQGVGGVIGSSAYGEFSAGYDIAATEELGVSLGARVGYADPSGGKSGFADYDLSVGVGYALGEVWSVGASIAYIGQIDDKVLGDAYYETKDEDGDGEEDGWQLGYDVDVVAMLSIGASF</sequence>
<protein>
    <recommendedName>
        <fullName evidence="4">Outer membrane protein beta-barrel domain-containing protein</fullName>
    </recommendedName>
</protein>
<feature type="signal peptide" evidence="1">
    <location>
        <begin position="1"/>
        <end position="20"/>
    </location>
</feature>
<proteinExistence type="predicted"/>
<evidence type="ECO:0000256" key="1">
    <source>
        <dbReference type="SAM" id="SignalP"/>
    </source>
</evidence>
<accession>A0A6C2U505</accession>
<feature type="chain" id="PRO_5025516579" description="Outer membrane protein beta-barrel domain-containing protein" evidence="1">
    <location>
        <begin position="21"/>
        <end position="259"/>
    </location>
</feature>
<dbReference type="EMBL" id="CAAHFG010000002">
    <property type="protein sequence ID" value="VGO14897.1"/>
    <property type="molecule type" value="Genomic_DNA"/>
</dbReference>
<evidence type="ECO:0008006" key="4">
    <source>
        <dbReference type="Google" id="ProtNLM"/>
    </source>
</evidence>
<keyword evidence="3" id="KW-1185">Reference proteome</keyword>
<dbReference type="AlphaFoldDB" id="A0A6C2U505"/>
<dbReference type="Proteomes" id="UP000366872">
    <property type="component" value="Unassembled WGS sequence"/>
</dbReference>
<reference evidence="2 3" key="1">
    <citation type="submission" date="2019-04" db="EMBL/GenBank/DDBJ databases">
        <authorList>
            <person name="Van Vliet M D."/>
        </authorList>
    </citation>
    <scope>NUCLEOTIDE SEQUENCE [LARGE SCALE GENOMIC DNA]</scope>
    <source>
        <strain evidence="2 3">F1</strain>
    </source>
</reference>
<gene>
    <name evidence="2" type="ORF">PDESU_03467</name>
</gene>